<comment type="cofactor">
    <cofactor evidence="1">
        <name>Ca(2+)</name>
        <dbReference type="ChEBI" id="CHEBI:29108"/>
    </cofactor>
</comment>
<dbReference type="InterPro" id="IPR047115">
    <property type="entry name" value="ARSB"/>
</dbReference>
<evidence type="ECO:0000313" key="9">
    <source>
        <dbReference type="Proteomes" id="UP001642483"/>
    </source>
</evidence>
<accession>A0ABP0H1Z6</accession>
<feature type="domain" description="Sulfatase N-terminal" evidence="7">
    <location>
        <begin position="31"/>
        <end position="345"/>
    </location>
</feature>
<proteinExistence type="inferred from homology"/>
<organism evidence="8 9">
    <name type="scientific">Clavelina lepadiformis</name>
    <name type="common">Light-bulb sea squirt</name>
    <name type="synonym">Ascidia lepadiformis</name>
    <dbReference type="NCBI Taxonomy" id="159417"/>
    <lineage>
        <taxon>Eukaryota</taxon>
        <taxon>Metazoa</taxon>
        <taxon>Chordata</taxon>
        <taxon>Tunicata</taxon>
        <taxon>Ascidiacea</taxon>
        <taxon>Aplousobranchia</taxon>
        <taxon>Clavelinidae</taxon>
        <taxon>Clavelina</taxon>
    </lineage>
</organism>
<evidence type="ECO:0000256" key="5">
    <source>
        <dbReference type="ARBA" id="ARBA00023180"/>
    </source>
</evidence>
<dbReference type="SUPFAM" id="SSF53649">
    <property type="entry name" value="Alkaline phosphatase-like"/>
    <property type="match status" value="1"/>
</dbReference>
<evidence type="ECO:0000256" key="1">
    <source>
        <dbReference type="ARBA" id="ARBA00001913"/>
    </source>
</evidence>
<evidence type="ECO:0000256" key="3">
    <source>
        <dbReference type="ARBA" id="ARBA00022723"/>
    </source>
</evidence>
<gene>
    <name evidence="8" type="ORF">CVLEPA_LOCUS30748</name>
</gene>
<keyword evidence="9" id="KW-1185">Reference proteome</keyword>
<evidence type="ECO:0000313" key="8">
    <source>
        <dbReference type="EMBL" id="CAK8697543.1"/>
    </source>
</evidence>
<protein>
    <recommendedName>
        <fullName evidence="7">Sulfatase N-terminal domain-containing protein</fullName>
    </recommendedName>
</protein>
<evidence type="ECO:0000256" key="4">
    <source>
        <dbReference type="ARBA" id="ARBA00022837"/>
    </source>
</evidence>
<dbReference type="Pfam" id="PF00884">
    <property type="entry name" value="Sulfatase"/>
    <property type="match status" value="1"/>
</dbReference>
<keyword evidence="5" id="KW-0325">Glycoprotein</keyword>
<comment type="caution">
    <text evidence="8">The sequence shown here is derived from an EMBL/GenBank/DDBJ whole genome shotgun (WGS) entry which is preliminary data.</text>
</comment>
<keyword evidence="3" id="KW-0479">Metal-binding</keyword>
<evidence type="ECO:0000256" key="2">
    <source>
        <dbReference type="ARBA" id="ARBA00008779"/>
    </source>
</evidence>
<keyword evidence="6" id="KW-0732">Signal</keyword>
<reference evidence="8 9" key="1">
    <citation type="submission" date="2024-02" db="EMBL/GenBank/DDBJ databases">
        <authorList>
            <person name="Daric V."/>
            <person name="Darras S."/>
        </authorList>
    </citation>
    <scope>NUCLEOTIDE SEQUENCE [LARGE SCALE GENOMIC DNA]</scope>
</reference>
<dbReference type="CDD" id="cd16029">
    <property type="entry name" value="4-S"/>
    <property type="match status" value="1"/>
</dbReference>
<evidence type="ECO:0000259" key="7">
    <source>
        <dbReference type="Pfam" id="PF00884"/>
    </source>
</evidence>
<dbReference type="InterPro" id="IPR000917">
    <property type="entry name" value="Sulfatase_N"/>
</dbReference>
<feature type="signal peptide" evidence="6">
    <location>
        <begin position="1"/>
        <end position="28"/>
    </location>
</feature>
<dbReference type="InterPro" id="IPR017850">
    <property type="entry name" value="Alkaline_phosphatase_core_sf"/>
</dbReference>
<keyword evidence="4" id="KW-0106">Calcium</keyword>
<name>A0ABP0H1Z6_CLALP</name>
<feature type="chain" id="PRO_5046452451" description="Sulfatase N-terminal domain-containing protein" evidence="6">
    <location>
        <begin position="29"/>
        <end position="514"/>
    </location>
</feature>
<dbReference type="Gene3D" id="3.30.1120.10">
    <property type="match status" value="1"/>
</dbReference>
<dbReference type="PANTHER" id="PTHR10342:SF274">
    <property type="entry name" value="ARYLSULFATASE B"/>
    <property type="match status" value="1"/>
</dbReference>
<sequence>MILTAQTTKLLVELFILGSFVFCKGNKATPPHIVLVFADDLGFNDVSWHNPQVLMPNLQSLAENGVILEQAYAQQLCTPSRAAMLTGYYPVSIGMQEGVVTATQIKGLPLNLKLLPEYLQQVGNYTSYMAGKWHLGFCNTKYTPLGRGFSKHYGFYNGHIGYYDHMFGETGETAIDYRNDTTVNYAAYNKYATTDLTDAAIEFIENQNPDEPMFLYMAYNAPHSPFEVDAKYSNLYTQLRGGKRKIYLGMITALDEQVGRLKSALVDRNMWDNTVFVFYSDNGGGTRRNGQSGNNYPLRGKKDTLWDGGYRVPAFFHSPLLTNSGYSHNGLFHVSDLFATFVYLASGKDAYAVPSGIDGMNIWESISDNSVSPRNELVYNIIEHSTSSKPPARVVEQAAIRYNNYKLIEIDAGVSVGFGGLNDWITPPENSTDVIGTPANMNAHTIGSYDYYLFDLEEDPYETNNIAATDITNLSLMLTRLSAAKGKAVHAIDSTTSDNGLPSNNGGVWGPGFC</sequence>
<dbReference type="EMBL" id="CAWYQH010000163">
    <property type="protein sequence ID" value="CAK8697543.1"/>
    <property type="molecule type" value="Genomic_DNA"/>
</dbReference>
<evidence type="ECO:0000256" key="6">
    <source>
        <dbReference type="SAM" id="SignalP"/>
    </source>
</evidence>
<comment type="similarity">
    <text evidence="2">Belongs to the sulfatase family.</text>
</comment>
<dbReference type="Gene3D" id="3.40.720.10">
    <property type="entry name" value="Alkaline Phosphatase, subunit A"/>
    <property type="match status" value="1"/>
</dbReference>
<dbReference type="PANTHER" id="PTHR10342">
    <property type="entry name" value="ARYLSULFATASE"/>
    <property type="match status" value="1"/>
</dbReference>
<dbReference type="Proteomes" id="UP001642483">
    <property type="component" value="Unassembled WGS sequence"/>
</dbReference>